<proteinExistence type="predicted"/>
<dbReference type="EMBL" id="JBBWWQ010000007">
    <property type="protein sequence ID" value="KAK8942700.1"/>
    <property type="molecule type" value="Genomic_DNA"/>
</dbReference>
<accession>A0AAP0BLN6</accession>
<dbReference type="AlphaFoldDB" id="A0AAP0BLN6"/>
<gene>
    <name evidence="1" type="ORF">KSP39_PZI009666</name>
</gene>
<name>A0AAP0BLN6_9ASPA</name>
<reference evidence="1 2" key="1">
    <citation type="journal article" date="2022" name="Nat. Plants">
        <title>Genomes of leafy and leafless Platanthera orchids illuminate the evolution of mycoheterotrophy.</title>
        <authorList>
            <person name="Li M.H."/>
            <person name="Liu K.W."/>
            <person name="Li Z."/>
            <person name="Lu H.C."/>
            <person name="Ye Q.L."/>
            <person name="Zhang D."/>
            <person name="Wang J.Y."/>
            <person name="Li Y.F."/>
            <person name="Zhong Z.M."/>
            <person name="Liu X."/>
            <person name="Yu X."/>
            <person name="Liu D.K."/>
            <person name="Tu X.D."/>
            <person name="Liu B."/>
            <person name="Hao Y."/>
            <person name="Liao X.Y."/>
            <person name="Jiang Y.T."/>
            <person name="Sun W.H."/>
            <person name="Chen J."/>
            <person name="Chen Y.Q."/>
            <person name="Ai Y."/>
            <person name="Zhai J.W."/>
            <person name="Wu S.S."/>
            <person name="Zhou Z."/>
            <person name="Hsiao Y.Y."/>
            <person name="Wu W.L."/>
            <person name="Chen Y.Y."/>
            <person name="Lin Y.F."/>
            <person name="Hsu J.L."/>
            <person name="Li C.Y."/>
            <person name="Wang Z.W."/>
            <person name="Zhao X."/>
            <person name="Zhong W.Y."/>
            <person name="Ma X.K."/>
            <person name="Ma L."/>
            <person name="Huang J."/>
            <person name="Chen G.Z."/>
            <person name="Huang M.Z."/>
            <person name="Huang L."/>
            <person name="Peng D.H."/>
            <person name="Luo Y.B."/>
            <person name="Zou S.Q."/>
            <person name="Chen S.P."/>
            <person name="Lan S."/>
            <person name="Tsai W.C."/>
            <person name="Van de Peer Y."/>
            <person name="Liu Z.J."/>
        </authorList>
    </citation>
    <scope>NUCLEOTIDE SEQUENCE [LARGE SCALE GENOMIC DNA]</scope>
    <source>
        <strain evidence="1">Lor287</strain>
    </source>
</reference>
<keyword evidence="2" id="KW-1185">Reference proteome</keyword>
<organism evidence="1 2">
    <name type="scientific">Platanthera zijinensis</name>
    <dbReference type="NCBI Taxonomy" id="2320716"/>
    <lineage>
        <taxon>Eukaryota</taxon>
        <taxon>Viridiplantae</taxon>
        <taxon>Streptophyta</taxon>
        <taxon>Embryophyta</taxon>
        <taxon>Tracheophyta</taxon>
        <taxon>Spermatophyta</taxon>
        <taxon>Magnoliopsida</taxon>
        <taxon>Liliopsida</taxon>
        <taxon>Asparagales</taxon>
        <taxon>Orchidaceae</taxon>
        <taxon>Orchidoideae</taxon>
        <taxon>Orchideae</taxon>
        <taxon>Orchidinae</taxon>
        <taxon>Platanthera</taxon>
    </lineage>
</organism>
<evidence type="ECO:0000313" key="1">
    <source>
        <dbReference type="EMBL" id="KAK8942700.1"/>
    </source>
</evidence>
<protein>
    <submittedName>
        <fullName evidence="1">Uncharacterized protein</fullName>
    </submittedName>
</protein>
<comment type="caution">
    <text evidence="1">The sequence shown here is derived from an EMBL/GenBank/DDBJ whole genome shotgun (WGS) entry which is preliminary data.</text>
</comment>
<dbReference type="Proteomes" id="UP001418222">
    <property type="component" value="Unassembled WGS sequence"/>
</dbReference>
<evidence type="ECO:0000313" key="2">
    <source>
        <dbReference type="Proteomes" id="UP001418222"/>
    </source>
</evidence>
<sequence>MRMKSTRGLHENLPHPNVKKGFPVELMLNSGEKVEEKFQKKTNPLSKESQKRKRLVDLIEMQAKCKRGLRGCGAKQLGGTIIDDTSVELSRKIPSLMPELRRGEYHIRFRHGNIFEAGHISFKWLVAAKRLLSLSSMLI</sequence>